<feature type="transmembrane region" description="Helical" evidence="1">
    <location>
        <begin position="154"/>
        <end position="174"/>
    </location>
</feature>
<protein>
    <submittedName>
        <fullName evidence="2">Retrovirus-related Pol polyprotein LINE-1</fullName>
    </submittedName>
</protein>
<comment type="caution">
    <text evidence="2">The sequence shown here is derived from an EMBL/GenBank/DDBJ whole genome shotgun (WGS) entry which is preliminary data.</text>
</comment>
<organism evidence="2">
    <name type="scientific">Tanacetum cinerariifolium</name>
    <name type="common">Dalmatian daisy</name>
    <name type="synonym">Chrysanthemum cinerariifolium</name>
    <dbReference type="NCBI Taxonomy" id="118510"/>
    <lineage>
        <taxon>Eukaryota</taxon>
        <taxon>Viridiplantae</taxon>
        <taxon>Streptophyta</taxon>
        <taxon>Embryophyta</taxon>
        <taxon>Tracheophyta</taxon>
        <taxon>Spermatophyta</taxon>
        <taxon>Magnoliopsida</taxon>
        <taxon>eudicotyledons</taxon>
        <taxon>Gunneridae</taxon>
        <taxon>Pentapetalae</taxon>
        <taxon>asterids</taxon>
        <taxon>campanulids</taxon>
        <taxon>Asterales</taxon>
        <taxon>Asteraceae</taxon>
        <taxon>Asteroideae</taxon>
        <taxon>Anthemideae</taxon>
        <taxon>Anthemidinae</taxon>
        <taxon>Tanacetum</taxon>
    </lineage>
</organism>
<accession>A0A699KHK7</accession>
<dbReference type="EMBL" id="BKCJ010520662">
    <property type="protein sequence ID" value="GFA95116.1"/>
    <property type="molecule type" value="Genomic_DNA"/>
</dbReference>
<evidence type="ECO:0000256" key="1">
    <source>
        <dbReference type="SAM" id="Phobius"/>
    </source>
</evidence>
<keyword evidence="1" id="KW-0472">Membrane</keyword>
<gene>
    <name evidence="2" type="ORF">Tci_667088</name>
</gene>
<evidence type="ECO:0000313" key="2">
    <source>
        <dbReference type="EMBL" id="GFA95116.1"/>
    </source>
</evidence>
<dbReference type="AlphaFoldDB" id="A0A699KHK7"/>
<reference evidence="2" key="1">
    <citation type="journal article" date="2019" name="Sci. Rep.">
        <title>Draft genome of Tanacetum cinerariifolium, the natural source of mosquito coil.</title>
        <authorList>
            <person name="Yamashiro T."/>
            <person name="Shiraishi A."/>
            <person name="Satake H."/>
            <person name="Nakayama K."/>
        </authorList>
    </citation>
    <scope>NUCLEOTIDE SEQUENCE</scope>
</reference>
<proteinExistence type="predicted"/>
<keyword evidence="1" id="KW-0812">Transmembrane</keyword>
<dbReference type="PANTHER" id="PTHR19446">
    <property type="entry name" value="REVERSE TRANSCRIPTASES"/>
    <property type="match status" value="1"/>
</dbReference>
<keyword evidence="1" id="KW-1133">Transmembrane helix</keyword>
<name>A0A699KHK7_TANCI</name>
<sequence length="175" mass="20316">MRRNKAVGPDQIPIKSWRNLGAVGISWLTSLFNKIFTSVKMPEEWRLSDVIPIFKNNGDVQVCNNYRGIKLLSHTMKLCERVIERRLRRETLVRRRQSAPVRRVEVLVVDGMRGRDRPKLRWEDKVKLGMKELLLSKDMTSDRNEWRAKTSLRALLASALLALCLFFSFGLAFAC</sequence>